<dbReference type="InterPro" id="IPR001242">
    <property type="entry name" value="Condensation_dom"/>
</dbReference>
<keyword evidence="1" id="KW-0175">Coiled coil</keyword>
<dbReference type="Pfam" id="PF00668">
    <property type="entry name" value="Condensation"/>
    <property type="match status" value="2"/>
</dbReference>
<keyword evidence="4" id="KW-1185">Reference proteome</keyword>
<dbReference type="InterPro" id="IPR010071">
    <property type="entry name" value="AA_adenyl_dom"/>
</dbReference>
<dbReference type="NCBIfam" id="TIGR01733">
    <property type="entry name" value="AA-adenyl-dom"/>
    <property type="match status" value="1"/>
</dbReference>
<dbReference type="EMBL" id="RIAR02000001">
    <property type="protein sequence ID" value="NSL87204.1"/>
    <property type="molecule type" value="Genomic_DNA"/>
</dbReference>
<dbReference type="PANTHER" id="PTHR45527">
    <property type="entry name" value="NONRIBOSOMAL PEPTIDE SYNTHETASE"/>
    <property type="match status" value="1"/>
</dbReference>
<evidence type="ECO:0000259" key="2">
    <source>
        <dbReference type="PROSITE" id="PS50075"/>
    </source>
</evidence>
<dbReference type="GO" id="GO:0003824">
    <property type="term" value="F:catalytic activity"/>
    <property type="evidence" value="ECO:0007669"/>
    <property type="project" value="InterPro"/>
</dbReference>
<organism evidence="3 4">
    <name type="scientific">Chitinophaga solisilvae</name>
    <dbReference type="NCBI Taxonomy" id="1233460"/>
    <lineage>
        <taxon>Bacteria</taxon>
        <taxon>Pseudomonadati</taxon>
        <taxon>Bacteroidota</taxon>
        <taxon>Chitinophagia</taxon>
        <taxon>Chitinophagales</taxon>
        <taxon>Chitinophagaceae</taxon>
        <taxon>Chitinophaga</taxon>
    </lineage>
</organism>
<feature type="domain" description="Carrier" evidence="2">
    <location>
        <begin position="1043"/>
        <end position="1119"/>
    </location>
</feature>
<accession>A0A9Q5D383</accession>
<dbReference type="PROSITE" id="PS00455">
    <property type="entry name" value="AMP_BINDING"/>
    <property type="match status" value="1"/>
</dbReference>
<protein>
    <submittedName>
        <fullName evidence="3">Amino acid adenylation domain-containing protein</fullName>
    </submittedName>
</protein>
<dbReference type="InterPro" id="IPR000873">
    <property type="entry name" value="AMP-dep_synth/lig_dom"/>
</dbReference>
<dbReference type="GO" id="GO:0043041">
    <property type="term" value="P:amino acid activation for nonribosomal peptide biosynthetic process"/>
    <property type="evidence" value="ECO:0007669"/>
    <property type="project" value="TreeGrafter"/>
</dbReference>
<dbReference type="SUPFAM" id="SSF52777">
    <property type="entry name" value="CoA-dependent acyltransferases"/>
    <property type="match status" value="4"/>
</dbReference>
<dbReference type="Gene3D" id="3.40.50.12780">
    <property type="entry name" value="N-terminal domain of ligase-like"/>
    <property type="match status" value="1"/>
</dbReference>
<dbReference type="InterPro" id="IPR045851">
    <property type="entry name" value="AMP-bd_C_sf"/>
</dbReference>
<name>A0A9Q5D383_9BACT</name>
<evidence type="ECO:0000313" key="3">
    <source>
        <dbReference type="EMBL" id="NSL87204.1"/>
    </source>
</evidence>
<dbReference type="InterPro" id="IPR042099">
    <property type="entry name" value="ANL_N_sf"/>
</dbReference>
<dbReference type="Pfam" id="PF00501">
    <property type="entry name" value="AMP-binding"/>
    <property type="match status" value="1"/>
</dbReference>
<comment type="caution">
    <text evidence="3">The sequence shown here is derived from an EMBL/GenBank/DDBJ whole genome shotgun (WGS) entry which is preliminary data.</text>
</comment>
<dbReference type="GO" id="GO:0005737">
    <property type="term" value="C:cytoplasm"/>
    <property type="evidence" value="ECO:0007669"/>
    <property type="project" value="TreeGrafter"/>
</dbReference>
<proteinExistence type="predicted"/>
<dbReference type="CDD" id="cd05930">
    <property type="entry name" value="A_NRPS"/>
    <property type="match status" value="1"/>
</dbReference>
<dbReference type="GO" id="GO:0044550">
    <property type="term" value="P:secondary metabolite biosynthetic process"/>
    <property type="evidence" value="ECO:0007669"/>
    <property type="project" value="TreeGrafter"/>
</dbReference>
<evidence type="ECO:0000313" key="4">
    <source>
        <dbReference type="Proteomes" id="UP000281028"/>
    </source>
</evidence>
<dbReference type="Gene3D" id="3.30.300.30">
    <property type="match status" value="1"/>
</dbReference>
<dbReference type="Gene3D" id="1.10.1200.10">
    <property type="entry name" value="ACP-like"/>
    <property type="match status" value="1"/>
</dbReference>
<dbReference type="GO" id="GO:0031177">
    <property type="term" value="F:phosphopantetheine binding"/>
    <property type="evidence" value="ECO:0007669"/>
    <property type="project" value="TreeGrafter"/>
</dbReference>
<dbReference type="SUPFAM" id="SSF47336">
    <property type="entry name" value="ACP-like"/>
    <property type="match status" value="1"/>
</dbReference>
<dbReference type="Gene3D" id="3.30.559.10">
    <property type="entry name" value="Chloramphenicol acetyltransferase-like domain"/>
    <property type="match status" value="2"/>
</dbReference>
<dbReference type="Proteomes" id="UP000281028">
    <property type="component" value="Unassembled WGS sequence"/>
</dbReference>
<dbReference type="InterPro" id="IPR009081">
    <property type="entry name" value="PP-bd_ACP"/>
</dbReference>
<gene>
    <name evidence="3" type="ORF">ECE50_010215</name>
</gene>
<dbReference type="PROSITE" id="PS50075">
    <property type="entry name" value="CARRIER"/>
    <property type="match status" value="1"/>
</dbReference>
<feature type="coiled-coil region" evidence="1">
    <location>
        <begin position="929"/>
        <end position="956"/>
    </location>
</feature>
<dbReference type="Gene3D" id="3.30.559.30">
    <property type="entry name" value="Nonribosomal peptide synthetase, condensation domain"/>
    <property type="match status" value="2"/>
</dbReference>
<sequence length="1573" mass="174053">MHYPDIEQLVATLREERVHLYLENNKLKADLQQGSHVALLERIKASKEDLIAHITQLHREIDPDGALQLIPSAGTLLTENQQQLWKVSKLDGGAAAYNIVLALDINGVPDVGRFRSALRALAQKHEALRTLIFEQEQQPLAFAVSPASVTPVMETADHRDSTDEASLINACIENERTTAFSFGRQPLYRTVLLSFADDRHCLLFTLHHLVCDGVSLNIIREDLLSLYLSAAAPVLPAPAFSEIMAAARWQTDSRKAAAAFWQELYSTDVPAAGWPDDFQAPAKPVFSGGVVSNIIAAGDLEQLRKICLSKSLTLFHGLFAIINTLQYLKTGQHDLVTGTVAAGRTDAAAQRAVGLFVNTLAVRQVIDPEESFADMLLKTGHLLRQVISHQHTPLTDILSHMRKNGISFPAPLFNIMVVLHNHTSETTARFEAAGLQLADRSPVQFNGDFTYTFNFTETAAGLNIDLEYNTTLNTAATAQEMLSHFTQLLHAVAENIQSPLKKLSFLTAAEERLRLQEWAGPVYPPTNDTTIQLFLQHAQEHPQQVAAVFETHQVTYGALAATAAFLAKTLQQKFGVAKDTRVMVIADRSHHMLMTLTGILMAGGAYVPVLPDWPVERIVYLARDTAPQVILVAEKYRHLLADTGLPVMITEELLAAAANAAPVAADSHAQGEDLAYIIYTSGSTGAPKGAMIEHAGMLNHLLAKMDCLLLNETCRIAQTASAAFDISVWQFFAPLITGGTCVIYEDDIVRNPGALAGRIAQDSITILELVPSYIPLLLEVPGVEKMLSSLKFMMVTGEALHVSTLVSWFAMFPHIPVVNAYGPTEASDDITHHIFYAPPADLRVPLGRPIRNLRLYVADSWGALMPAGVKGQILVSGIGVGRGYLNDKEKTARAFFPDPYAVDEPGRRMYATGDIGRWNKDGTLEFFGRKDEQVKIRGYRIELQEIEKNMAELLDTGMVAAGIRKDHTGTDRITAYIEKQSLTLSLQQLQSALRNRIPAYMIPSCWILVDTMPLTPNGKTDKRSLSAIPLEQAIGLHAELSSAILSDKEREVALIWSALLGEERRFTAGSHFFDEGGDSFTAIQLAAKLTAAFKVKINVDEIFAHPMLQEQALLAENSTEDTPGLCSVTEDGASYPVSDLQRGIYFNCRLQPDSIAYHLNFAFRAHGRIDRVKLTAAVNNLAVRHSILRTTFYEEKGVVYQQVHPHTGIVIKEEKMPAVPAFPPVHFDLSLGPLFSLTVWHDDNNNEWLILQLHHIICDGYSLGLIMRELQQLYTGVALPLPPYQYADYTRWQQEQGRSEMQRQLDFWLKKYLHFQVRPLFPETRTTAIKSTEAAVIQKEISPADREALLRFAAQSGITIPNILLGAWLVVLTKYTGEKDITIGMPVSGRGRHECFGIAGPFANIVPFSQSLDNNTRLTDLLQEVQQQSIAALGRQEFSYVSFKHQSGLLFSDDDHTLFDVAFSCEYSHAARKDDTVIAFGEELILEYTDIPQPMELKYKLHFRSMVFADAVSLRLEFRSATIAPPLAGKLMEGMLQVIHYITTGTTGTVGEAELLHVLPSPSAVPDQVPFNF</sequence>
<dbReference type="InterPro" id="IPR023213">
    <property type="entry name" value="CAT-like_dom_sf"/>
</dbReference>
<reference evidence="3" key="1">
    <citation type="submission" date="2020-05" db="EMBL/GenBank/DDBJ databases">
        <title>Chitinophaga laudate sp. nov., isolated from a tropical peat swamp.</title>
        <authorList>
            <person name="Goh C.B.S."/>
            <person name="Lee M.S."/>
            <person name="Parimannan S."/>
            <person name="Pasbakhsh P."/>
            <person name="Yule C.M."/>
            <person name="Rajandas H."/>
            <person name="Loke S."/>
            <person name="Croft L."/>
            <person name="Tan J.B.L."/>
        </authorList>
    </citation>
    <scope>NUCLEOTIDE SEQUENCE</scope>
    <source>
        <strain evidence="3">Mgbs1</strain>
    </source>
</reference>
<dbReference type="Pfam" id="PF00550">
    <property type="entry name" value="PP-binding"/>
    <property type="match status" value="1"/>
</dbReference>
<evidence type="ECO:0000256" key="1">
    <source>
        <dbReference type="SAM" id="Coils"/>
    </source>
</evidence>
<dbReference type="InterPro" id="IPR020845">
    <property type="entry name" value="AMP-binding_CS"/>
</dbReference>
<dbReference type="InterPro" id="IPR036736">
    <property type="entry name" value="ACP-like_sf"/>
</dbReference>
<dbReference type="PANTHER" id="PTHR45527:SF1">
    <property type="entry name" value="FATTY ACID SYNTHASE"/>
    <property type="match status" value="1"/>
</dbReference>
<dbReference type="SUPFAM" id="SSF56801">
    <property type="entry name" value="Acetyl-CoA synthetase-like"/>
    <property type="match status" value="1"/>
</dbReference>